<keyword evidence="1" id="KW-0472">Membrane</keyword>
<reference evidence="2 3" key="1">
    <citation type="submission" date="2020-04" db="EMBL/GenBank/DDBJ databases">
        <title>CFH 90308 Microbacterium sp.</title>
        <authorList>
            <person name="Nie G."/>
            <person name="Ming H."/>
            <person name="Xia T."/>
        </authorList>
    </citation>
    <scope>NUCLEOTIDE SEQUENCE [LARGE SCALE GENOMIC DNA]</scope>
    <source>
        <strain evidence="2 3">CFH 90308</strain>
    </source>
</reference>
<dbReference type="EMBL" id="JABACI010000001">
    <property type="protein sequence ID" value="NLP82257.1"/>
    <property type="molecule type" value="Genomic_DNA"/>
</dbReference>
<proteinExistence type="predicted"/>
<dbReference type="RefSeq" id="WP_168910785.1">
    <property type="nucleotide sequence ID" value="NZ_JABACI010000001.1"/>
</dbReference>
<comment type="caution">
    <text evidence="2">The sequence shown here is derived from an EMBL/GenBank/DDBJ whole genome shotgun (WGS) entry which is preliminary data.</text>
</comment>
<accession>A0ABX1K5K6</accession>
<dbReference type="Proteomes" id="UP001429745">
    <property type="component" value="Unassembled WGS sequence"/>
</dbReference>
<gene>
    <name evidence="2" type="ORF">HF576_00180</name>
</gene>
<name>A0ABX1K5K6_9MICO</name>
<feature type="transmembrane region" description="Helical" evidence="1">
    <location>
        <begin position="65"/>
        <end position="87"/>
    </location>
</feature>
<evidence type="ECO:0000313" key="3">
    <source>
        <dbReference type="Proteomes" id="UP001429745"/>
    </source>
</evidence>
<keyword evidence="1" id="KW-0812">Transmembrane</keyword>
<sequence length="354" mass="38542">MRRNEMDDEELGRLIRALDPARHLSEDELAERQERTWARITAAINADAAGADRQAPGRRTRRARLWWGVSLPALAAALVAVVVVLVVNPFAVPAPAAAQGLPPLRYEASDLTLEQHLERARDRLAESPGPAEPLREATTIAWYAHITMDGPDKGTVISPEVMTTTWEENLDMRIKVTAGRSYVVGEGEQPPTREDLAPEGSVLRDDQIPGEQMMIDGEPLPFLVPGSGLDFYRAYVAEAVAMSEGDTTGALRAVEDLLNHWTLTNAQQADLLSVLGEYPELRLLGLTQDRAGREVFGLSAVSGDGGHEEVLLVSSGTGHIVASETIYLDDDPEVPLPTGSVMSYQLWGVDPDTR</sequence>
<keyword evidence="1" id="KW-1133">Transmembrane helix</keyword>
<organism evidence="2 3">
    <name type="scientific">Microbacterium salsuginis</name>
    <dbReference type="NCBI Taxonomy" id="2722803"/>
    <lineage>
        <taxon>Bacteria</taxon>
        <taxon>Bacillati</taxon>
        <taxon>Actinomycetota</taxon>
        <taxon>Actinomycetes</taxon>
        <taxon>Micrococcales</taxon>
        <taxon>Microbacteriaceae</taxon>
        <taxon>Microbacterium</taxon>
    </lineage>
</organism>
<evidence type="ECO:0000256" key="1">
    <source>
        <dbReference type="SAM" id="Phobius"/>
    </source>
</evidence>
<keyword evidence="3" id="KW-1185">Reference proteome</keyword>
<protein>
    <submittedName>
        <fullName evidence="2">Uncharacterized protein</fullName>
    </submittedName>
</protein>
<evidence type="ECO:0000313" key="2">
    <source>
        <dbReference type="EMBL" id="NLP82257.1"/>
    </source>
</evidence>